<dbReference type="GO" id="GO:0005886">
    <property type="term" value="C:plasma membrane"/>
    <property type="evidence" value="ECO:0007669"/>
    <property type="project" value="TreeGrafter"/>
</dbReference>
<dbReference type="RefSeq" id="XP_055869506.1">
    <property type="nucleotide sequence ID" value="XM_056013531.1"/>
</dbReference>
<organism evidence="7 10">
    <name type="scientific">Biomphalaria glabrata</name>
    <name type="common">Bloodfluke planorb</name>
    <name type="synonym">Freshwater snail</name>
    <dbReference type="NCBI Taxonomy" id="6526"/>
    <lineage>
        <taxon>Eukaryota</taxon>
        <taxon>Metazoa</taxon>
        <taxon>Spiralia</taxon>
        <taxon>Lophotrochozoa</taxon>
        <taxon>Mollusca</taxon>
        <taxon>Gastropoda</taxon>
        <taxon>Heterobranchia</taxon>
        <taxon>Euthyneura</taxon>
        <taxon>Panpulmonata</taxon>
        <taxon>Hygrophila</taxon>
        <taxon>Lymnaeoidea</taxon>
        <taxon>Planorbidae</taxon>
        <taxon>Biomphalaria</taxon>
    </lineage>
</organism>
<evidence type="ECO:0000313" key="7">
    <source>
        <dbReference type="Proteomes" id="UP001165740"/>
    </source>
</evidence>
<dbReference type="InterPro" id="IPR007110">
    <property type="entry name" value="Ig-like_dom"/>
</dbReference>
<dbReference type="Gene3D" id="2.60.40.10">
    <property type="entry name" value="Immunoglobulins"/>
    <property type="match status" value="4"/>
</dbReference>
<comment type="subcellular location">
    <subcellularLocation>
        <location evidence="1">Membrane</location>
        <topology evidence="1">Single-pass type I membrane protein</topology>
    </subcellularLocation>
</comment>
<keyword evidence="3" id="KW-1015">Disulfide bond</keyword>
<dbReference type="Pfam" id="PF07679">
    <property type="entry name" value="I-set"/>
    <property type="match status" value="1"/>
</dbReference>
<feature type="domain" description="Ig-like" evidence="6">
    <location>
        <begin position="142"/>
        <end position="239"/>
    </location>
</feature>
<evidence type="ECO:0000313" key="10">
    <source>
        <dbReference type="RefSeq" id="XP_055869506.1"/>
    </source>
</evidence>
<dbReference type="SMART" id="SM00409">
    <property type="entry name" value="IG"/>
    <property type="match status" value="4"/>
</dbReference>
<feature type="domain" description="Ig-like" evidence="6">
    <location>
        <begin position="53"/>
        <end position="137"/>
    </location>
</feature>
<keyword evidence="4" id="KW-0325">Glycoprotein</keyword>
<evidence type="ECO:0000256" key="2">
    <source>
        <dbReference type="ARBA" id="ARBA00023136"/>
    </source>
</evidence>
<dbReference type="PROSITE" id="PS50835">
    <property type="entry name" value="IG_LIKE"/>
    <property type="match status" value="4"/>
</dbReference>
<dbReference type="SMART" id="SM00408">
    <property type="entry name" value="IGc2"/>
    <property type="match status" value="4"/>
</dbReference>
<gene>
    <name evidence="8 9 10" type="primary">LOC106074803</name>
</gene>
<dbReference type="GO" id="GO:0005911">
    <property type="term" value="C:cell-cell junction"/>
    <property type="evidence" value="ECO:0007669"/>
    <property type="project" value="TreeGrafter"/>
</dbReference>
<evidence type="ECO:0000313" key="9">
    <source>
        <dbReference type="RefSeq" id="XP_055869502.1"/>
    </source>
</evidence>
<evidence type="ECO:0000259" key="6">
    <source>
        <dbReference type="PROSITE" id="PS50835"/>
    </source>
</evidence>
<dbReference type="CDD" id="cd00096">
    <property type="entry name" value="Ig"/>
    <property type="match status" value="3"/>
</dbReference>
<protein>
    <submittedName>
        <fullName evidence="8 9">Lachesin-like</fullName>
    </submittedName>
</protein>
<dbReference type="InterPro" id="IPR036179">
    <property type="entry name" value="Ig-like_dom_sf"/>
</dbReference>
<dbReference type="InterPro" id="IPR013783">
    <property type="entry name" value="Ig-like_fold"/>
</dbReference>
<reference evidence="8 9" key="1">
    <citation type="submission" date="2025-04" db="UniProtKB">
        <authorList>
            <consortium name="RefSeq"/>
        </authorList>
    </citation>
    <scope>IDENTIFICATION</scope>
</reference>
<sequence length="456" mass="50503">MDYLKMPGLLRIIFVFCNKNCITVLLCCLLLQHQDGVSSQSDENDVSVKYQKDGNNAILTCTAKNIGSRKIIWTKMSEPYPLTVGTTRFTPSRKISVKVNNNNVSTLTIRNVQLKDAGEYQCRLSGQVFAAEVITLSIKTGPDSTFLRTTATTVSAQVGGTALLPCEVENINDKLVLWKSIKDDIISVRSKVYIGDQRFRIVHDLAPQWSLEIQKLKESDFGTYICMVNSDPVLTRSVNLRNAAPPQSSPQLLLDSHFKKRITADAGQTVTLTCNFQSSPPANITWYRRRSGSSAREKIGEGNILKLDSVSVEQSGDYICIGENGNKPSAKGKTKLIVVAPPTPAAVLETTTFIPNEPTSPLLYAQKRTGVTLNTHAKLKCLAVGLPRPEIVWKKSGKLIINNFKYKIENSEEARHARHSELTIRQAISHDLGDYECEAFNQIGLTSLKLELYALV</sequence>
<accession>A0A9W2Z377</accession>
<dbReference type="GeneID" id="106074803"/>
<dbReference type="PANTHER" id="PTHR11640:SF164">
    <property type="entry name" value="MAM DOMAIN-CONTAINING GLYCOSYLPHOSPHATIDYLINOSITOL ANCHOR PROTEIN 1"/>
    <property type="match status" value="1"/>
</dbReference>
<dbReference type="Pfam" id="PF07686">
    <property type="entry name" value="V-set"/>
    <property type="match status" value="1"/>
</dbReference>
<feature type="domain" description="Ig-like" evidence="6">
    <location>
        <begin position="358"/>
        <end position="453"/>
    </location>
</feature>
<evidence type="ECO:0000256" key="3">
    <source>
        <dbReference type="ARBA" id="ARBA00023157"/>
    </source>
</evidence>
<dbReference type="SMART" id="SM00406">
    <property type="entry name" value="IGv"/>
    <property type="match status" value="2"/>
</dbReference>
<dbReference type="Proteomes" id="UP001165740">
    <property type="component" value="Chromosome 1"/>
</dbReference>
<dbReference type="SUPFAM" id="SSF48726">
    <property type="entry name" value="Immunoglobulin"/>
    <property type="match status" value="4"/>
</dbReference>
<evidence type="ECO:0000313" key="8">
    <source>
        <dbReference type="RefSeq" id="XP_055869495.1"/>
    </source>
</evidence>
<dbReference type="InterPro" id="IPR003598">
    <property type="entry name" value="Ig_sub2"/>
</dbReference>
<keyword evidence="2" id="KW-0472">Membrane</keyword>
<dbReference type="InterPro" id="IPR003599">
    <property type="entry name" value="Ig_sub"/>
</dbReference>
<dbReference type="OMA" id="EYECRLS"/>
<evidence type="ECO:0000256" key="5">
    <source>
        <dbReference type="ARBA" id="ARBA00023319"/>
    </source>
</evidence>
<dbReference type="AlphaFoldDB" id="A0A9W2Z377"/>
<proteinExistence type="predicted"/>
<dbReference type="Pfam" id="PF13927">
    <property type="entry name" value="Ig_3"/>
    <property type="match status" value="2"/>
</dbReference>
<keyword evidence="5" id="KW-0393">Immunoglobulin domain</keyword>
<dbReference type="PANTHER" id="PTHR11640">
    <property type="entry name" value="NEPHRIN"/>
    <property type="match status" value="1"/>
</dbReference>
<dbReference type="FunFam" id="2.60.40.10:FF:000032">
    <property type="entry name" value="palladin isoform X1"/>
    <property type="match status" value="1"/>
</dbReference>
<dbReference type="RefSeq" id="XP_055869502.1">
    <property type="nucleotide sequence ID" value="XM_056013527.1"/>
</dbReference>
<dbReference type="GO" id="GO:0098609">
    <property type="term" value="P:cell-cell adhesion"/>
    <property type="evidence" value="ECO:0007669"/>
    <property type="project" value="TreeGrafter"/>
</dbReference>
<dbReference type="RefSeq" id="XP_055869495.1">
    <property type="nucleotide sequence ID" value="XM_056013520.1"/>
</dbReference>
<dbReference type="InterPro" id="IPR013098">
    <property type="entry name" value="Ig_I-set"/>
</dbReference>
<feature type="domain" description="Ig-like" evidence="6">
    <location>
        <begin position="250"/>
        <end position="337"/>
    </location>
</feature>
<dbReference type="OrthoDB" id="6058624at2759"/>
<name>A0A9W2Z377_BIOGL</name>
<keyword evidence="7" id="KW-1185">Reference proteome</keyword>
<dbReference type="InterPro" id="IPR013106">
    <property type="entry name" value="Ig_V-set"/>
</dbReference>
<dbReference type="GO" id="GO:0050839">
    <property type="term" value="F:cell adhesion molecule binding"/>
    <property type="evidence" value="ECO:0007669"/>
    <property type="project" value="TreeGrafter"/>
</dbReference>
<evidence type="ECO:0000256" key="1">
    <source>
        <dbReference type="ARBA" id="ARBA00004479"/>
    </source>
</evidence>
<evidence type="ECO:0000256" key="4">
    <source>
        <dbReference type="ARBA" id="ARBA00023180"/>
    </source>
</evidence>
<dbReference type="InterPro" id="IPR051275">
    <property type="entry name" value="Cell_adhesion_signaling"/>
</dbReference>